<protein>
    <submittedName>
        <fullName evidence="2">Uncharacterized protein</fullName>
    </submittedName>
</protein>
<organism evidence="2 3">
    <name type="scientific">Salinimonas sediminis</name>
    <dbReference type="NCBI Taxonomy" id="2303538"/>
    <lineage>
        <taxon>Bacteria</taxon>
        <taxon>Pseudomonadati</taxon>
        <taxon>Pseudomonadota</taxon>
        <taxon>Gammaproteobacteria</taxon>
        <taxon>Alteromonadales</taxon>
        <taxon>Alteromonadaceae</taxon>
        <taxon>Alteromonas/Salinimonas group</taxon>
        <taxon>Salinimonas</taxon>
    </lineage>
</organism>
<dbReference type="AlphaFoldDB" id="A0A346NQY3"/>
<reference evidence="2 3" key="1">
    <citation type="submission" date="2018-08" db="EMBL/GenBank/DDBJ databases">
        <title>Salinimonas sediminis sp. nov., a piezophilic bacterium isolated from a deep-sea sediment sample from the New Britain Trench.</title>
        <authorList>
            <person name="Cao J."/>
        </authorList>
    </citation>
    <scope>NUCLEOTIDE SEQUENCE [LARGE SCALE GENOMIC DNA]</scope>
    <source>
        <strain evidence="2 3">N102</strain>
    </source>
</reference>
<sequence length="65" mass="7337">MVLTNLDDLAAADHWQGRIISIHFTYRIEPTGDFEKTERVAKDNQGQGQGLSDPAAMRGKRHKML</sequence>
<name>A0A346NQY3_9ALTE</name>
<dbReference type="KEGG" id="salm:D0Y50_17205"/>
<accession>A0A346NQY3</accession>
<evidence type="ECO:0000256" key="1">
    <source>
        <dbReference type="SAM" id="MobiDB-lite"/>
    </source>
</evidence>
<proteinExistence type="predicted"/>
<evidence type="ECO:0000313" key="2">
    <source>
        <dbReference type="EMBL" id="AXR07940.1"/>
    </source>
</evidence>
<dbReference type="EMBL" id="CP031769">
    <property type="protein sequence ID" value="AXR07940.1"/>
    <property type="molecule type" value="Genomic_DNA"/>
</dbReference>
<feature type="region of interest" description="Disordered" evidence="1">
    <location>
        <begin position="35"/>
        <end position="65"/>
    </location>
</feature>
<keyword evidence="3" id="KW-1185">Reference proteome</keyword>
<dbReference type="Proteomes" id="UP000262073">
    <property type="component" value="Chromosome"/>
</dbReference>
<gene>
    <name evidence="2" type="ORF">D0Y50_17205</name>
</gene>
<evidence type="ECO:0000313" key="3">
    <source>
        <dbReference type="Proteomes" id="UP000262073"/>
    </source>
</evidence>